<gene>
    <name evidence="1" type="ORF">TvY486_0006360</name>
</gene>
<sequence length="764" mass="86217">MLNVNAKAFIPRSTDDYASHYYGSFFRYFLLLPVERLAMVNEEQMEESSVLQLLTKRQLYSCSLGGLGEEALRSFITTIFTAIRNDYRTSKKANAPTGILLSRTILSLSGTISSVCTAENAVGLLIRIDVPKGFSADVTLQLKVAWEDFFEACRNDSRLASLGYISSACGTTTARQYRGTYRHYFFVCSSLPQDDLDLLSLANFEFPFPTLRIVKVNALMPFICSPRPAVVVVVSVGVNAKRVLLSEGTPDHIFSTSFFPFDVSRTFSSLQEFENQYLLFLQKSKWNKTHVLLVDIDFDDSYRVETSRIPPEDVLLFIMNLCDDTSTNIVGISFGDDTIENSLRLSTNTGGPNACYVNETLRHILERGHSLDTSSTLFGGFPQHLKRPLSSQTYVQMRRQVEKWLPYFCEPTCLNRVTFVAAAKSFAEVNYYARNWAVGTSVIMMTNGKGDTFCFDVQTSSLSFLSHGLKCATGPVANCAFLGTVVSSYRHYMDYNIVVEDVLCFEGTDVHNVSFPERWLLVEKAILDGYENRPCANHNCFGIMRANYLPVDKSERLVSKPPKNYPNLGVVLIPENKFNESSALPSYSWKPDKSVTAIFTIGSVENVTTTEEEICRAWLYVRDDSGQCVPYNHEYVDYFPDASQMIATGFLVECVLAMDSDGAHWWELVKSYHPNEGVVPNDYKYVDDVVHTSSITYNEVIWLASASNYKCERCQRIDDAGRVNQRNKAYWCPKCWEETGHGNCVYCGRSCTVGRVDSFGHHFY</sequence>
<keyword evidence="2" id="KW-1185">Reference proteome</keyword>
<proteinExistence type="predicted"/>
<dbReference type="Proteomes" id="UP000009027">
    <property type="component" value="Unassembled WGS sequence"/>
</dbReference>
<name>F9WKI3_TRYVY</name>
<organism evidence="1 2">
    <name type="scientific">Trypanosoma vivax (strain Y486)</name>
    <dbReference type="NCBI Taxonomy" id="1055687"/>
    <lineage>
        <taxon>Eukaryota</taxon>
        <taxon>Discoba</taxon>
        <taxon>Euglenozoa</taxon>
        <taxon>Kinetoplastea</taxon>
        <taxon>Metakinetoplastina</taxon>
        <taxon>Trypanosomatida</taxon>
        <taxon>Trypanosomatidae</taxon>
        <taxon>Trypanosoma</taxon>
        <taxon>Duttonella</taxon>
    </lineage>
</organism>
<accession>F9WKI3</accession>
<dbReference type="VEuPathDB" id="TriTrypDB:TvY486_0006360"/>
<dbReference type="AlphaFoldDB" id="F9WKI3"/>
<reference evidence="1 2" key="1">
    <citation type="journal article" date="2012" name="Proc. Natl. Acad. Sci. U.S.A.">
        <title>Antigenic diversity is generated by distinct evolutionary mechanisms in African trypanosome species.</title>
        <authorList>
            <person name="Jackson A.P."/>
            <person name="Berry A."/>
            <person name="Aslett M."/>
            <person name="Allison H.C."/>
            <person name="Burton P."/>
            <person name="Vavrova-Anderson J."/>
            <person name="Brown R."/>
            <person name="Browne H."/>
            <person name="Corton N."/>
            <person name="Hauser H."/>
            <person name="Gamble J."/>
            <person name="Gilderthorp R."/>
            <person name="Marcello L."/>
            <person name="McQuillan J."/>
            <person name="Otto T.D."/>
            <person name="Quail M.A."/>
            <person name="Sanders M.J."/>
            <person name="van Tonder A."/>
            <person name="Ginger M.L."/>
            <person name="Field M.C."/>
            <person name="Barry J.D."/>
            <person name="Hertz-Fowler C."/>
            <person name="Berriman M."/>
        </authorList>
    </citation>
    <scope>NUCLEOTIDE SEQUENCE</scope>
    <source>
        <strain evidence="1 2">Y486</strain>
    </source>
</reference>
<feature type="non-terminal residue" evidence="1">
    <location>
        <position position="764"/>
    </location>
</feature>
<evidence type="ECO:0000313" key="1">
    <source>
        <dbReference type="EMBL" id="CCD18003.1"/>
    </source>
</evidence>
<protein>
    <submittedName>
        <fullName evidence="1">Uncharacterized protein</fullName>
    </submittedName>
</protein>
<dbReference type="EMBL" id="CAEX01000180">
    <property type="protein sequence ID" value="CCD18003.1"/>
    <property type="molecule type" value="Genomic_DNA"/>
</dbReference>
<evidence type="ECO:0000313" key="2">
    <source>
        <dbReference type="Proteomes" id="UP000009027"/>
    </source>
</evidence>